<dbReference type="PANTHER" id="PTHR43158">
    <property type="entry name" value="SKFA PEPTIDE EXPORT ATP-BINDING PROTEIN SKFE"/>
    <property type="match status" value="1"/>
</dbReference>
<dbReference type="PANTHER" id="PTHR43158:SF10">
    <property type="entry name" value="ABC TRANSPORTER ATP-BINDING PROTEIN YTRB"/>
    <property type="match status" value="1"/>
</dbReference>
<dbReference type="GO" id="GO:0005524">
    <property type="term" value="F:ATP binding"/>
    <property type="evidence" value="ECO:0007669"/>
    <property type="project" value="UniProtKB-KW"/>
</dbReference>
<dbReference type="SMART" id="SM00382">
    <property type="entry name" value="AAA"/>
    <property type="match status" value="1"/>
</dbReference>
<dbReference type="OrthoDB" id="9804819at2"/>
<dbReference type="AlphaFoldDB" id="A0A511V1F2"/>
<dbReference type="InterPro" id="IPR027417">
    <property type="entry name" value="P-loop_NTPase"/>
</dbReference>
<keyword evidence="5" id="KW-1185">Reference proteome</keyword>
<dbReference type="Pfam" id="PF00005">
    <property type="entry name" value="ABC_tran"/>
    <property type="match status" value="1"/>
</dbReference>
<gene>
    <name evidence="4" type="ORF">ADA01nite_01850</name>
</gene>
<reference evidence="4 5" key="1">
    <citation type="submission" date="2019-07" db="EMBL/GenBank/DDBJ databases">
        <title>Whole genome shotgun sequence of Aneurinibacillus danicus NBRC 102444.</title>
        <authorList>
            <person name="Hosoyama A."/>
            <person name="Uohara A."/>
            <person name="Ohji S."/>
            <person name="Ichikawa N."/>
        </authorList>
    </citation>
    <scope>NUCLEOTIDE SEQUENCE [LARGE SCALE GENOMIC DNA]</scope>
    <source>
        <strain evidence="4 5">NBRC 102444</strain>
    </source>
</reference>
<dbReference type="Proteomes" id="UP000321157">
    <property type="component" value="Unassembled WGS sequence"/>
</dbReference>
<feature type="domain" description="ABC transporter" evidence="3">
    <location>
        <begin position="2"/>
        <end position="227"/>
    </location>
</feature>
<dbReference type="Gene3D" id="3.40.50.300">
    <property type="entry name" value="P-loop containing nucleotide triphosphate hydrolases"/>
    <property type="match status" value="1"/>
</dbReference>
<evidence type="ECO:0000313" key="4">
    <source>
        <dbReference type="EMBL" id="GEN32725.1"/>
    </source>
</evidence>
<dbReference type="SUPFAM" id="SSF52540">
    <property type="entry name" value="P-loop containing nucleoside triphosphate hydrolases"/>
    <property type="match status" value="1"/>
</dbReference>
<proteinExistence type="predicted"/>
<dbReference type="CDD" id="cd03230">
    <property type="entry name" value="ABC_DR_subfamily_A"/>
    <property type="match status" value="1"/>
</dbReference>
<keyword evidence="1" id="KW-0547">Nucleotide-binding</keyword>
<protein>
    <submittedName>
        <fullName evidence="4">ABC transporter ATP-binding protein</fullName>
    </submittedName>
</protein>
<dbReference type="InterPro" id="IPR003593">
    <property type="entry name" value="AAA+_ATPase"/>
</dbReference>
<accession>A0A511V1F2</accession>
<sequence>MLSVKQLSKEMDGRPTLRDISFEVGRSSIIGLLGRNGAGKTTLLRTITGILDPEDGCVEFEGKDVHRTPECRHNFVYVPDSTEVFVGYTPDEWARFYAAIYPNFDMEYYKHLMERFDLPRQKKVKHFSKGMKALTAMVVAFSTRASLILLDEPTNGLDPIVKKQVLAYLVEEVAESGTSLIISSHHLEEIERIADTVIWLKEGRIEEVTVLERLKDTLHKLQVVFKDEAPSHLFNRSNVKVISKVGRVYTVLIEEEGTDTLRLFEEEDPLLFEAMPIRLEDLFDFKLGGERHV</sequence>
<evidence type="ECO:0000313" key="5">
    <source>
        <dbReference type="Proteomes" id="UP000321157"/>
    </source>
</evidence>
<dbReference type="RefSeq" id="WP_146808026.1">
    <property type="nucleotide sequence ID" value="NZ_BJXX01000013.1"/>
</dbReference>
<evidence type="ECO:0000256" key="1">
    <source>
        <dbReference type="ARBA" id="ARBA00022741"/>
    </source>
</evidence>
<evidence type="ECO:0000256" key="2">
    <source>
        <dbReference type="ARBA" id="ARBA00022840"/>
    </source>
</evidence>
<name>A0A511V1F2_9BACL</name>
<dbReference type="GO" id="GO:0016887">
    <property type="term" value="F:ATP hydrolysis activity"/>
    <property type="evidence" value="ECO:0007669"/>
    <property type="project" value="InterPro"/>
</dbReference>
<dbReference type="EMBL" id="BJXX01000013">
    <property type="protein sequence ID" value="GEN32725.1"/>
    <property type="molecule type" value="Genomic_DNA"/>
</dbReference>
<dbReference type="InterPro" id="IPR003439">
    <property type="entry name" value="ABC_transporter-like_ATP-bd"/>
</dbReference>
<comment type="caution">
    <text evidence="4">The sequence shown here is derived from an EMBL/GenBank/DDBJ whole genome shotgun (WGS) entry which is preliminary data.</text>
</comment>
<evidence type="ECO:0000259" key="3">
    <source>
        <dbReference type="PROSITE" id="PS50893"/>
    </source>
</evidence>
<organism evidence="4 5">
    <name type="scientific">Aneurinibacillus danicus</name>
    <dbReference type="NCBI Taxonomy" id="267746"/>
    <lineage>
        <taxon>Bacteria</taxon>
        <taxon>Bacillati</taxon>
        <taxon>Bacillota</taxon>
        <taxon>Bacilli</taxon>
        <taxon>Bacillales</taxon>
        <taxon>Paenibacillaceae</taxon>
        <taxon>Aneurinibacillus group</taxon>
        <taxon>Aneurinibacillus</taxon>
    </lineage>
</organism>
<dbReference type="PROSITE" id="PS50893">
    <property type="entry name" value="ABC_TRANSPORTER_2"/>
    <property type="match status" value="1"/>
</dbReference>
<keyword evidence="2 4" id="KW-0067">ATP-binding</keyword>